<sequence length="148" mass="16683">MSRRKTLSDSPCPVARAVDIIGDRWSLLIIRDAFDGLRRFGEFQSNLGMAKNILADRLKMLTENGIIQTVPASDGTAYQEYVLTRKGEGLFPIIVMYRQWGECNLYKSDENHSSLIYKHNRQPVGAIHLATENGAKLQKDDTTVKKIA</sequence>
<dbReference type="Proteomes" id="UP001455709">
    <property type="component" value="Unassembled WGS sequence"/>
</dbReference>
<reference evidence="6 8" key="2">
    <citation type="submission" date="2024-05" db="EMBL/GenBank/DDBJ databases">
        <authorList>
            <person name="De Oliveira J.P."/>
            <person name="Noriler S.A."/>
            <person name="De Oliveira A.G."/>
            <person name="Sipoli D.S."/>
        </authorList>
    </citation>
    <scope>NUCLEOTIDE SEQUENCE [LARGE SCALE GENOMIC DNA]</scope>
    <source>
        <strain evidence="6 8">LABIM189</strain>
    </source>
</reference>
<dbReference type="AlphaFoldDB" id="A0A1D9LKR6"/>
<evidence type="ECO:0000313" key="8">
    <source>
        <dbReference type="Proteomes" id="UP001455709"/>
    </source>
</evidence>
<evidence type="ECO:0000256" key="2">
    <source>
        <dbReference type="ARBA" id="ARBA00023125"/>
    </source>
</evidence>
<keyword evidence="3" id="KW-0804">Transcription</keyword>
<accession>A0A1D9LKR6</accession>
<feature type="domain" description="HTH hxlR-type" evidence="4">
    <location>
        <begin position="12"/>
        <end position="109"/>
    </location>
</feature>
<keyword evidence="2" id="KW-0238">DNA-binding</keyword>
<evidence type="ECO:0000313" key="5">
    <source>
        <dbReference type="EMBL" id="AOZ51837.1"/>
    </source>
</evidence>
<dbReference type="SUPFAM" id="SSF46785">
    <property type="entry name" value="Winged helix' DNA-binding domain"/>
    <property type="match status" value="1"/>
</dbReference>
<dbReference type="STRING" id="1108595.BKX93_18770"/>
<proteinExistence type="predicted"/>
<organism evidence="5 7">
    <name type="scientific">Chromobacterium vaccinii</name>
    <dbReference type="NCBI Taxonomy" id="1108595"/>
    <lineage>
        <taxon>Bacteria</taxon>
        <taxon>Pseudomonadati</taxon>
        <taxon>Pseudomonadota</taxon>
        <taxon>Betaproteobacteria</taxon>
        <taxon>Neisseriales</taxon>
        <taxon>Chromobacteriaceae</taxon>
        <taxon>Chromobacterium</taxon>
    </lineage>
</organism>
<evidence type="ECO:0000313" key="6">
    <source>
        <dbReference type="EMBL" id="MEO2216316.1"/>
    </source>
</evidence>
<dbReference type="GO" id="GO:0003677">
    <property type="term" value="F:DNA binding"/>
    <property type="evidence" value="ECO:0007669"/>
    <property type="project" value="UniProtKB-KW"/>
</dbReference>
<dbReference type="PANTHER" id="PTHR33204:SF18">
    <property type="entry name" value="TRANSCRIPTIONAL REGULATORY PROTEIN"/>
    <property type="match status" value="1"/>
</dbReference>
<evidence type="ECO:0000313" key="7">
    <source>
        <dbReference type="Proteomes" id="UP000178776"/>
    </source>
</evidence>
<dbReference type="InterPro" id="IPR002577">
    <property type="entry name" value="HTH_HxlR"/>
</dbReference>
<gene>
    <name evidence="6" type="ORF">ABGV49_04485</name>
    <name evidence="5" type="ORF">BKX93_18770</name>
</gene>
<dbReference type="EMBL" id="CP017707">
    <property type="protein sequence ID" value="AOZ51837.1"/>
    <property type="molecule type" value="Genomic_DNA"/>
</dbReference>
<dbReference type="Pfam" id="PF01638">
    <property type="entry name" value="HxlR"/>
    <property type="match status" value="1"/>
</dbReference>
<dbReference type="PANTHER" id="PTHR33204">
    <property type="entry name" value="TRANSCRIPTIONAL REGULATOR, MARR FAMILY"/>
    <property type="match status" value="1"/>
</dbReference>
<dbReference type="RefSeq" id="WP_031296826.1">
    <property type="nucleotide sequence ID" value="NZ_CP017707.1"/>
</dbReference>
<dbReference type="InterPro" id="IPR036390">
    <property type="entry name" value="WH_DNA-bd_sf"/>
</dbReference>
<dbReference type="EMBL" id="JBDOJC010000001">
    <property type="protein sequence ID" value="MEO2216316.1"/>
    <property type="molecule type" value="Genomic_DNA"/>
</dbReference>
<evidence type="ECO:0000259" key="4">
    <source>
        <dbReference type="PROSITE" id="PS51118"/>
    </source>
</evidence>
<dbReference type="PROSITE" id="PS51118">
    <property type="entry name" value="HTH_HXLR"/>
    <property type="match status" value="1"/>
</dbReference>
<reference evidence="5 7" key="1">
    <citation type="submission" date="2016-10" db="EMBL/GenBank/DDBJ databases">
        <title>Chromobacterium muskegensis sp. nov., an insecticidal bacterium isolated from Sphagnum bogs.</title>
        <authorList>
            <person name="Sparks M.E."/>
            <person name="Blackburn M.B."/>
            <person name="Gundersen-Rindal D.E."/>
            <person name="Mitchell A."/>
            <person name="Farrar R."/>
            <person name="Kuhar D."/>
        </authorList>
    </citation>
    <scope>NUCLEOTIDE SEQUENCE [LARGE SCALE GENOMIC DNA]</scope>
    <source>
        <strain evidence="5 7">21-1</strain>
    </source>
</reference>
<keyword evidence="1" id="KW-0805">Transcription regulation</keyword>
<dbReference type="InterPro" id="IPR036388">
    <property type="entry name" value="WH-like_DNA-bd_sf"/>
</dbReference>
<evidence type="ECO:0000256" key="3">
    <source>
        <dbReference type="ARBA" id="ARBA00023163"/>
    </source>
</evidence>
<dbReference type="Proteomes" id="UP000178776">
    <property type="component" value="Chromosome"/>
</dbReference>
<evidence type="ECO:0000256" key="1">
    <source>
        <dbReference type="ARBA" id="ARBA00023015"/>
    </source>
</evidence>
<dbReference type="GeneID" id="68843247"/>
<dbReference type="Gene3D" id="1.10.10.10">
    <property type="entry name" value="Winged helix-like DNA-binding domain superfamily/Winged helix DNA-binding domain"/>
    <property type="match status" value="1"/>
</dbReference>
<keyword evidence="8" id="KW-1185">Reference proteome</keyword>
<name>A0A1D9LKR6_9NEIS</name>
<dbReference type="KEGG" id="cvc:BKX93_18770"/>
<protein>
    <submittedName>
        <fullName evidence="6">Helix-turn-helix domain-containing protein</fullName>
    </submittedName>
    <submittedName>
        <fullName evidence="5">Transcriptional regulator</fullName>
    </submittedName>
</protein>